<dbReference type="Gene3D" id="3.90.1570.10">
    <property type="entry name" value="tt1808, chain A"/>
    <property type="match status" value="1"/>
</dbReference>
<feature type="domain" description="Putative restriction endonuclease" evidence="1">
    <location>
        <begin position="14"/>
        <end position="135"/>
    </location>
</feature>
<dbReference type="Proteomes" id="UP001165079">
    <property type="component" value="Unassembled WGS sequence"/>
</dbReference>
<dbReference type="InterPro" id="IPR011335">
    <property type="entry name" value="Restrct_endonuc-II-like"/>
</dbReference>
<dbReference type="SUPFAM" id="SSF52980">
    <property type="entry name" value="Restriction endonuclease-like"/>
    <property type="match status" value="1"/>
</dbReference>
<dbReference type="AlphaFoldDB" id="A0A9W6SKY4"/>
<evidence type="ECO:0000313" key="3">
    <source>
        <dbReference type="Proteomes" id="UP001165079"/>
    </source>
</evidence>
<dbReference type="EMBL" id="BSTX01000002">
    <property type="protein sequence ID" value="GLZ78899.1"/>
    <property type="molecule type" value="Genomic_DNA"/>
</dbReference>
<organism evidence="2 3">
    <name type="scientific">Actinorhabdospora filicis</name>
    <dbReference type="NCBI Taxonomy" id="1785913"/>
    <lineage>
        <taxon>Bacteria</taxon>
        <taxon>Bacillati</taxon>
        <taxon>Actinomycetota</taxon>
        <taxon>Actinomycetes</taxon>
        <taxon>Micromonosporales</taxon>
        <taxon>Micromonosporaceae</taxon>
        <taxon>Actinorhabdospora</taxon>
    </lineage>
</organism>
<accession>A0A9W6SKY4</accession>
<name>A0A9W6SKY4_9ACTN</name>
<sequence length="165" mass="18171">MYAIEFPGHDLAVDDLVRLPHGPRYELHEGALLISGPPILWKSRVCAELAAALHRDGLPVRERVHVRLGARSSRVADVAVFRREPGRERWLFEPEELAMTVEIDASNSPYAAREDRAARFATAGIPVYWRVRPAGDGDAVIVRHDLGAGARYAETGVTTLSVLLG</sequence>
<dbReference type="Pfam" id="PF05685">
    <property type="entry name" value="Uma2"/>
    <property type="match status" value="1"/>
</dbReference>
<comment type="caution">
    <text evidence="2">The sequence shown here is derived from an EMBL/GenBank/DDBJ whole genome shotgun (WGS) entry which is preliminary data.</text>
</comment>
<dbReference type="InterPro" id="IPR008538">
    <property type="entry name" value="Uma2"/>
</dbReference>
<proteinExistence type="predicted"/>
<keyword evidence="3" id="KW-1185">Reference proteome</keyword>
<dbReference type="PANTHER" id="PTHR35400:SF3">
    <property type="entry name" value="SLL1072 PROTEIN"/>
    <property type="match status" value="1"/>
</dbReference>
<protein>
    <recommendedName>
        <fullName evidence="1">Putative restriction endonuclease domain-containing protein</fullName>
    </recommendedName>
</protein>
<evidence type="ECO:0000313" key="2">
    <source>
        <dbReference type="EMBL" id="GLZ78899.1"/>
    </source>
</evidence>
<dbReference type="InterPro" id="IPR012296">
    <property type="entry name" value="Nuclease_put_TT1808"/>
</dbReference>
<evidence type="ECO:0000259" key="1">
    <source>
        <dbReference type="Pfam" id="PF05685"/>
    </source>
</evidence>
<dbReference type="CDD" id="cd06260">
    <property type="entry name" value="DUF820-like"/>
    <property type="match status" value="1"/>
</dbReference>
<gene>
    <name evidence="2" type="ORF">Afil01_37060</name>
</gene>
<dbReference type="PANTHER" id="PTHR35400">
    <property type="entry name" value="SLR1083 PROTEIN"/>
    <property type="match status" value="1"/>
</dbReference>
<reference evidence="2" key="1">
    <citation type="submission" date="2023-03" db="EMBL/GenBank/DDBJ databases">
        <title>Actinorhabdospora filicis NBRC 111898.</title>
        <authorList>
            <person name="Ichikawa N."/>
            <person name="Sato H."/>
            <person name="Tonouchi N."/>
        </authorList>
    </citation>
    <scope>NUCLEOTIDE SEQUENCE</scope>
    <source>
        <strain evidence="2">NBRC 111898</strain>
    </source>
</reference>
<dbReference type="RefSeq" id="WP_285664034.1">
    <property type="nucleotide sequence ID" value="NZ_BSTX01000002.1"/>
</dbReference>